<reference evidence="1" key="1">
    <citation type="submission" date="2021-01" db="EMBL/GenBank/DDBJ databases">
        <authorList>
            <consortium name="Genoscope - CEA"/>
            <person name="William W."/>
        </authorList>
    </citation>
    <scope>NUCLEOTIDE SEQUENCE</scope>
</reference>
<evidence type="ECO:0000313" key="2">
    <source>
        <dbReference type="Proteomes" id="UP000692954"/>
    </source>
</evidence>
<keyword evidence="2" id="KW-1185">Reference proteome</keyword>
<organism evidence="1 2">
    <name type="scientific">Paramecium sonneborni</name>
    <dbReference type="NCBI Taxonomy" id="65129"/>
    <lineage>
        <taxon>Eukaryota</taxon>
        <taxon>Sar</taxon>
        <taxon>Alveolata</taxon>
        <taxon>Ciliophora</taxon>
        <taxon>Intramacronucleata</taxon>
        <taxon>Oligohymenophorea</taxon>
        <taxon>Peniculida</taxon>
        <taxon>Parameciidae</taxon>
        <taxon>Paramecium</taxon>
    </lineage>
</organism>
<proteinExistence type="predicted"/>
<protein>
    <submittedName>
        <fullName evidence="1">Uncharacterized protein</fullName>
    </submittedName>
</protein>
<name>A0A8S1NNK9_9CILI</name>
<dbReference type="AlphaFoldDB" id="A0A8S1NNK9"/>
<sequence>MIKRKEIIAKNKKKIQIQNQPQLIFNIKRRFQEQAFDNIFFSNEEEMINFLYSRKQKRLNIDELVGNLSLNVKNEKMQEIVNSKIQCRFTKNIIIKYKSG</sequence>
<dbReference type="EMBL" id="CAJJDN010000058">
    <property type="protein sequence ID" value="CAD8091871.1"/>
    <property type="molecule type" value="Genomic_DNA"/>
</dbReference>
<comment type="caution">
    <text evidence="1">The sequence shown here is derived from an EMBL/GenBank/DDBJ whole genome shotgun (WGS) entry which is preliminary data.</text>
</comment>
<gene>
    <name evidence="1" type="ORF">PSON_ATCC_30995.1.T0580100</name>
</gene>
<dbReference type="Proteomes" id="UP000692954">
    <property type="component" value="Unassembled WGS sequence"/>
</dbReference>
<evidence type="ECO:0000313" key="1">
    <source>
        <dbReference type="EMBL" id="CAD8091871.1"/>
    </source>
</evidence>
<accession>A0A8S1NNK9</accession>